<protein>
    <submittedName>
        <fullName evidence="1 2">Uncharacterized protein</fullName>
    </submittedName>
</protein>
<keyword evidence="3" id="KW-1185">Reference proteome</keyword>
<accession>G7I5E2</accession>
<reference evidence="1 3" key="1">
    <citation type="journal article" date="2011" name="Nature">
        <title>The Medicago genome provides insight into the evolution of rhizobial symbioses.</title>
        <authorList>
            <person name="Young N.D."/>
            <person name="Debelle F."/>
            <person name="Oldroyd G.E."/>
            <person name="Geurts R."/>
            <person name="Cannon S.B."/>
            <person name="Udvardi M.K."/>
            <person name="Benedito V.A."/>
            <person name="Mayer K.F."/>
            <person name="Gouzy J."/>
            <person name="Schoof H."/>
            <person name="Van de Peer Y."/>
            <person name="Proost S."/>
            <person name="Cook D.R."/>
            <person name="Meyers B.C."/>
            <person name="Spannagl M."/>
            <person name="Cheung F."/>
            <person name="De Mita S."/>
            <person name="Krishnakumar V."/>
            <person name="Gundlach H."/>
            <person name="Zhou S."/>
            <person name="Mudge J."/>
            <person name="Bharti A.K."/>
            <person name="Murray J.D."/>
            <person name="Naoumkina M.A."/>
            <person name="Rosen B."/>
            <person name="Silverstein K.A."/>
            <person name="Tang H."/>
            <person name="Rombauts S."/>
            <person name="Zhao P.X."/>
            <person name="Zhou P."/>
            <person name="Barbe V."/>
            <person name="Bardou P."/>
            <person name="Bechner M."/>
            <person name="Bellec A."/>
            <person name="Berger A."/>
            <person name="Berges H."/>
            <person name="Bidwell S."/>
            <person name="Bisseling T."/>
            <person name="Choisne N."/>
            <person name="Couloux A."/>
            <person name="Denny R."/>
            <person name="Deshpande S."/>
            <person name="Dai X."/>
            <person name="Doyle J.J."/>
            <person name="Dudez A.M."/>
            <person name="Farmer A.D."/>
            <person name="Fouteau S."/>
            <person name="Franken C."/>
            <person name="Gibelin C."/>
            <person name="Gish J."/>
            <person name="Goldstein S."/>
            <person name="Gonzalez A.J."/>
            <person name="Green P.J."/>
            <person name="Hallab A."/>
            <person name="Hartog M."/>
            <person name="Hua A."/>
            <person name="Humphray S.J."/>
            <person name="Jeong D.H."/>
            <person name="Jing Y."/>
            <person name="Jocker A."/>
            <person name="Kenton S.M."/>
            <person name="Kim D.J."/>
            <person name="Klee K."/>
            <person name="Lai H."/>
            <person name="Lang C."/>
            <person name="Lin S."/>
            <person name="Macmil S.L."/>
            <person name="Magdelenat G."/>
            <person name="Matthews L."/>
            <person name="McCorrison J."/>
            <person name="Monaghan E.L."/>
            <person name="Mun J.H."/>
            <person name="Najar F.Z."/>
            <person name="Nicholson C."/>
            <person name="Noirot C."/>
            <person name="O'Bleness M."/>
            <person name="Paule C.R."/>
            <person name="Poulain J."/>
            <person name="Prion F."/>
            <person name="Qin B."/>
            <person name="Qu C."/>
            <person name="Retzel E.F."/>
            <person name="Riddle C."/>
            <person name="Sallet E."/>
            <person name="Samain S."/>
            <person name="Samson N."/>
            <person name="Sanders I."/>
            <person name="Saurat O."/>
            <person name="Scarpelli C."/>
            <person name="Schiex T."/>
            <person name="Segurens B."/>
            <person name="Severin A.J."/>
            <person name="Sherrier D.J."/>
            <person name="Shi R."/>
            <person name="Sims S."/>
            <person name="Singer S.R."/>
            <person name="Sinharoy S."/>
            <person name="Sterck L."/>
            <person name="Viollet A."/>
            <person name="Wang B.B."/>
            <person name="Wang K."/>
            <person name="Wang M."/>
            <person name="Wang X."/>
            <person name="Warfsmann J."/>
            <person name="Weissenbach J."/>
            <person name="White D.D."/>
            <person name="White J.D."/>
            <person name="Wiley G.B."/>
            <person name="Wincker P."/>
            <person name="Xing Y."/>
            <person name="Yang L."/>
            <person name="Yao Z."/>
            <person name="Ying F."/>
            <person name="Zhai J."/>
            <person name="Zhou L."/>
            <person name="Zuber A."/>
            <person name="Denarie J."/>
            <person name="Dixon R.A."/>
            <person name="May G.D."/>
            <person name="Schwartz D.C."/>
            <person name="Rogers J."/>
            <person name="Quetier F."/>
            <person name="Town C.D."/>
            <person name="Roe B.A."/>
        </authorList>
    </citation>
    <scope>NUCLEOTIDE SEQUENCE [LARGE SCALE GENOMIC DNA]</scope>
    <source>
        <strain evidence="1">A17</strain>
        <strain evidence="2 3">cv. Jemalong A17</strain>
    </source>
</reference>
<evidence type="ECO:0000313" key="1">
    <source>
        <dbReference type="EMBL" id="AES60302.1"/>
    </source>
</evidence>
<proteinExistence type="predicted"/>
<dbReference type="PaxDb" id="3880-AES60302"/>
<gene>
    <name evidence="1" type="ordered locus">MTR_1g043380</name>
</gene>
<name>G7I5E2_MEDTR</name>
<dbReference type="EnsemblPlants" id="AES60302">
    <property type="protein sequence ID" value="AES60302"/>
    <property type="gene ID" value="MTR_1g043380"/>
</dbReference>
<sequence>MEKGSSSSSATVIRSVASGKQTENNIFKFRRGGDVCNALFELFDLFNYLIESRIF</sequence>
<evidence type="ECO:0000313" key="2">
    <source>
        <dbReference type="EnsemblPlants" id="AES60302"/>
    </source>
</evidence>
<organism evidence="1 3">
    <name type="scientific">Medicago truncatula</name>
    <name type="common">Barrel medic</name>
    <name type="synonym">Medicago tribuloides</name>
    <dbReference type="NCBI Taxonomy" id="3880"/>
    <lineage>
        <taxon>Eukaryota</taxon>
        <taxon>Viridiplantae</taxon>
        <taxon>Streptophyta</taxon>
        <taxon>Embryophyta</taxon>
        <taxon>Tracheophyta</taxon>
        <taxon>Spermatophyta</taxon>
        <taxon>Magnoliopsida</taxon>
        <taxon>eudicotyledons</taxon>
        <taxon>Gunneridae</taxon>
        <taxon>Pentapetalae</taxon>
        <taxon>rosids</taxon>
        <taxon>fabids</taxon>
        <taxon>Fabales</taxon>
        <taxon>Fabaceae</taxon>
        <taxon>Papilionoideae</taxon>
        <taxon>50 kb inversion clade</taxon>
        <taxon>NPAAA clade</taxon>
        <taxon>Hologalegina</taxon>
        <taxon>IRL clade</taxon>
        <taxon>Trifolieae</taxon>
        <taxon>Medicago</taxon>
    </lineage>
</organism>
<evidence type="ECO:0000313" key="3">
    <source>
        <dbReference type="Proteomes" id="UP000002051"/>
    </source>
</evidence>
<dbReference type="EMBL" id="CM001217">
    <property type="protein sequence ID" value="AES60302.1"/>
    <property type="molecule type" value="Genomic_DNA"/>
</dbReference>
<reference evidence="1 3" key="2">
    <citation type="journal article" date="2014" name="BMC Genomics">
        <title>An improved genome release (version Mt4.0) for the model legume Medicago truncatula.</title>
        <authorList>
            <person name="Tang H."/>
            <person name="Krishnakumar V."/>
            <person name="Bidwell S."/>
            <person name="Rosen B."/>
            <person name="Chan A."/>
            <person name="Zhou S."/>
            <person name="Gentzbittel L."/>
            <person name="Childs K.L."/>
            <person name="Yandell M."/>
            <person name="Gundlach H."/>
            <person name="Mayer K.F."/>
            <person name="Schwartz D.C."/>
            <person name="Town C.D."/>
        </authorList>
    </citation>
    <scope>GENOME REANNOTATION</scope>
    <source>
        <strain evidence="2 3">cv. Jemalong A17</strain>
    </source>
</reference>
<dbReference type="Proteomes" id="UP000002051">
    <property type="component" value="Unassembled WGS sequence"/>
</dbReference>
<reference evidence="2" key="3">
    <citation type="submission" date="2015-04" db="UniProtKB">
        <authorList>
            <consortium name="EnsemblPlants"/>
        </authorList>
    </citation>
    <scope>IDENTIFICATION</scope>
    <source>
        <strain evidence="2">cv. Jemalong A17</strain>
    </source>
</reference>
<dbReference type="HOGENOM" id="CLU_3035322_0_0_1"/>
<dbReference type="AlphaFoldDB" id="G7I5E2"/>